<dbReference type="EMBL" id="JAHRIM010076443">
    <property type="protein sequence ID" value="MEQ2274312.1"/>
    <property type="molecule type" value="Genomic_DNA"/>
</dbReference>
<reference evidence="1 2" key="1">
    <citation type="submission" date="2021-06" db="EMBL/GenBank/DDBJ databases">
        <authorList>
            <person name="Palmer J.M."/>
        </authorList>
    </citation>
    <scope>NUCLEOTIDE SEQUENCE [LARGE SCALE GENOMIC DNA]</scope>
    <source>
        <strain evidence="1 2">XR_2019</strain>
        <tissue evidence="1">Muscle</tissue>
    </source>
</reference>
<dbReference type="InterPro" id="IPR036179">
    <property type="entry name" value="Ig-like_dom_sf"/>
</dbReference>
<evidence type="ECO:0000313" key="1">
    <source>
        <dbReference type="EMBL" id="MEQ2274312.1"/>
    </source>
</evidence>
<evidence type="ECO:0008006" key="3">
    <source>
        <dbReference type="Google" id="ProtNLM"/>
    </source>
</evidence>
<accession>A0ABV0X123</accession>
<dbReference type="SUPFAM" id="SSF48726">
    <property type="entry name" value="Immunoglobulin"/>
    <property type="match status" value="1"/>
</dbReference>
<evidence type="ECO:0000313" key="2">
    <source>
        <dbReference type="Proteomes" id="UP001444071"/>
    </source>
</evidence>
<dbReference type="Proteomes" id="UP001444071">
    <property type="component" value="Unassembled WGS sequence"/>
</dbReference>
<proteinExistence type="predicted"/>
<gene>
    <name evidence="1" type="ORF">XENORESO_018202</name>
</gene>
<sequence length="85" mass="9349">APPSTSRDLLGDTILFRGVQIGSSAVYQCNASNQHGYLLANAFVSVLDMPPRMLGAKNQLIKVIVNNRTFLNCPFFGSPLPELRW</sequence>
<organism evidence="1 2">
    <name type="scientific">Xenotaenia resolanae</name>
    <dbReference type="NCBI Taxonomy" id="208358"/>
    <lineage>
        <taxon>Eukaryota</taxon>
        <taxon>Metazoa</taxon>
        <taxon>Chordata</taxon>
        <taxon>Craniata</taxon>
        <taxon>Vertebrata</taxon>
        <taxon>Euteleostomi</taxon>
        <taxon>Actinopterygii</taxon>
        <taxon>Neopterygii</taxon>
        <taxon>Teleostei</taxon>
        <taxon>Neoteleostei</taxon>
        <taxon>Acanthomorphata</taxon>
        <taxon>Ovalentaria</taxon>
        <taxon>Atherinomorphae</taxon>
        <taxon>Cyprinodontiformes</taxon>
        <taxon>Goodeidae</taxon>
        <taxon>Xenotaenia</taxon>
    </lineage>
</organism>
<feature type="non-terminal residue" evidence="1">
    <location>
        <position position="1"/>
    </location>
</feature>
<keyword evidence="2" id="KW-1185">Reference proteome</keyword>
<name>A0ABV0X123_9TELE</name>
<comment type="caution">
    <text evidence="1">The sequence shown here is derived from an EMBL/GenBank/DDBJ whole genome shotgun (WGS) entry which is preliminary data.</text>
</comment>
<protein>
    <recommendedName>
        <fullName evidence="3">Dscam</fullName>
    </recommendedName>
</protein>